<evidence type="ECO:0000313" key="3">
    <source>
        <dbReference type="Proteomes" id="UP000191025"/>
    </source>
</evidence>
<dbReference type="InterPro" id="IPR001387">
    <property type="entry name" value="Cro/C1-type_HTH"/>
</dbReference>
<dbReference type="SUPFAM" id="SSF47413">
    <property type="entry name" value="lambda repressor-like DNA-binding domains"/>
    <property type="match status" value="1"/>
</dbReference>
<gene>
    <name evidence="2" type="ORF">B5J94_09120</name>
</gene>
<protein>
    <submittedName>
        <fullName evidence="2">Transcriptional regulator</fullName>
    </submittedName>
</protein>
<dbReference type="AlphaFoldDB" id="A0A1V4GSF6"/>
<feature type="domain" description="HTH cro/C1-type" evidence="1">
    <location>
        <begin position="13"/>
        <end position="71"/>
    </location>
</feature>
<dbReference type="GO" id="GO:0003677">
    <property type="term" value="F:DNA binding"/>
    <property type="evidence" value="ECO:0007669"/>
    <property type="project" value="InterPro"/>
</dbReference>
<dbReference type="RefSeq" id="WP_062500634.1">
    <property type="nucleotide sequence ID" value="NZ_MXAN01000063.1"/>
</dbReference>
<dbReference type="EMBL" id="MXAN01000063">
    <property type="protein sequence ID" value="OPH35629.1"/>
    <property type="molecule type" value="Genomic_DNA"/>
</dbReference>
<evidence type="ECO:0000259" key="1">
    <source>
        <dbReference type="PROSITE" id="PS50943"/>
    </source>
</evidence>
<dbReference type="Pfam" id="PF01381">
    <property type="entry name" value="HTH_3"/>
    <property type="match status" value="1"/>
</dbReference>
<comment type="caution">
    <text evidence="2">The sequence shown here is derived from an EMBL/GenBank/DDBJ whole genome shotgun (WGS) entry which is preliminary data.</text>
</comment>
<sequence length="106" mass="11978">MTAHQSNIFAKRLNTARKAKKLSQQQLGILSGIDPSSASARMNQYERGKHTPDFLTLSKIAETLGVPTAYFYAENDDLAELICLFDRADFDMQQQILQSVHALYNR</sequence>
<accession>A0A1V4GSF6</accession>
<dbReference type="CDD" id="cd00093">
    <property type="entry name" value="HTH_XRE"/>
    <property type="match status" value="1"/>
</dbReference>
<reference evidence="3" key="1">
    <citation type="submission" date="2017-03" db="EMBL/GenBank/DDBJ databases">
        <title>Draft genome sequence of Moraxella equi CCUG 4950T type strain.</title>
        <authorList>
            <person name="Salva-Serra F."/>
            <person name="Engstrom-Jakobsson H."/>
            <person name="Thorell K."/>
            <person name="Jaen-Luchoro D."/>
            <person name="Gonzales-Siles L."/>
            <person name="Karlsson R."/>
            <person name="Yazdan S."/>
            <person name="Boulund F."/>
            <person name="Johnning A."/>
            <person name="Engstrand L."/>
            <person name="Kristiansson E."/>
            <person name="Moore E."/>
        </authorList>
    </citation>
    <scope>NUCLEOTIDE SEQUENCE [LARGE SCALE GENOMIC DNA]</scope>
    <source>
        <strain evidence="3">CCUG 4441</strain>
    </source>
</reference>
<proteinExistence type="predicted"/>
<dbReference type="SMART" id="SM00530">
    <property type="entry name" value="HTH_XRE"/>
    <property type="match status" value="1"/>
</dbReference>
<dbReference type="InterPro" id="IPR010982">
    <property type="entry name" value="Lambda_DNA-bd_dom_sf"/>
</dbReference>
<name>A0A1V4GSF6_MORLA</name>
<organism evidence="2 3">
    <name type="scientific">Moraxella lacunata</name>
    <dbReference type="NCBI Taxonomy" id="477"/>
    <lineage>
        <taxon>Bacteria</taxon>
        <taxon>Pseudomonadati</taxon>
        <taxon>Pseudomonadota</taxon>
        <taxon>Gammaproteobacteria</taxon>
        <taxon>Moraxellales</taxon>
        <taxon>Moraxellaceae</taxon>
        <taxon>Moraxella</taxon>
    </lineage>
</organism>
<evidence type="ECO:0000313" key="2">
    <source>
        <dbReference type="EMBL" id="OPH35629.1"/>
    </source>
</evidence>
<dbReference type="Gene3D" id="1.10.260.40">
    <property type="entry name" value="lambda repressor-like DNA-binding domains"/>
    <property type="match status" value="1"/>
</dbReference>
<dbReference type="Proteomes" id="UP000191025">
    <property type="component" value="Unassembled WGS sequence"/>
</dbReference>
<dbReference type="PROSITE" id="PS50943">
    <property type="entry name" value="HTH_CROC1"/>
    <property type="match status" value="1"/>
</dbReference>